<comment type="caution">
    <text evidence="3">The sequence shown here is derived from an EMBL/GenBank/DDBJ whole genome shotgun (WGS) entry which is preliminary data.</text>
</comment>
<evidence type="ECO:0000313" key="4">
    <source>
        <dbReference type="Proteomes" id="UP000219788"/>
    </source>
</evidence>
<dbReference type="AlphaFoldDB" id="A0A2A7U7D9"/>
<dbReference type="EMBL" id="PDDV01000008">
    <property type="protein sequence ID" value="PEH74191.1"/>
    <property type="molecule type" value="Genomic_DNA"/>
</dbReference>
<dbReference type="PANTHER" id="PTHR39569">
    <property type="entry name" value="INORGANIC TRIPHOSPHATASE"/>
    <property type="match status" value="1"/>
</dbReference>
<dbReference type="InterPro" id="IPR007899">
    <property type="entry name" value="CHAD_dom"/>
</dbReference>
<proteinExistence type="predicted"/>
<dbReference type="CDD" id="cd07756">
    <property type="entry name" value="CYTH-like_Pase_CHAD"/>
    <property type="match status" value="1"/>
</dbReference>
<dbReference type="Pfam" id="PF01928">
    <property type="entry name" value="CYTH"/>
    <property type="match status" value="1"/>
</dbReference>
<reference evidence="4" key="1">
    <citation type="submission" date="2017-09" db="EMBL/GenBank/DDBJ databases">
        <title>FDA dAtabase for Regulatory Grade micrObial Sequences (FDA-ARGOS): Supporting development and validation of Infectious Disease Dx tests.</title>
        <authorList>
            <person name="Goldberg B."/>
            <person name="Campos J."/>
            <person name="Tallon L."/>
            <person name="Sadzewicz L."/>
            <person name="Ott S."/>
            <person name="Zhao X."/>
            <person name="Nagaraj S."/>
            <person name="Vavikolanu K."/>
            <person name="Aluvathingal J."/>
            <person name="Nadendla S."/>
            <person name="Geyer C."/>
            <person name="Sichtig H."/>
        </authorList>
    </citation>
    <scope>NUCLEOTIDE SEQUENCE [LARGE SCALE GENOMIC DNA]</scope>
    <source>
        <strain evidence="4">FDAARGOS_370</strain>
    </source>
</reference>
<gene>
    <name evidence="3" type="ORF">CRM76_01920</name>
</gene>
<dbReference type="PROSITE" id="PS51707">
    <property type="entry name" value="CYTH"/>
    <property type="match status" value="1"/>
</dbReference>
<accession>A0A2A7U7D9</accession>
<name>A0A2A7U7D9_EDWTA</name>
<dbReference type="Proteomes" id="UP000219788">
    <property type="component" value="Unassembled WGS sequence"/>
</dbReference>
<dbReference type="InterPro" id="IPR023577">
    <property type="entry name" value="CYTH_domain"/>
</dbReference>
<evidence type="ECO:0000259" key="2">
    <source>
        <dbReference type="PROSITE" id="PS51708"/>
    </source>
</evidence>
<dbReference type="Gene3D" id="2.40.320.10">
    <property type="entry name" value="Hypothetical Protein Pfu-838710-001"/>
    <property type="match status" value="1"/>
</dbReference>
<dbReference type="OrthoDB" id="3034217at2"/>
<dbReference type="PROSITE" id="PS51708">
    <property type="entry name" value="CHAD"/>
    <property type="match status" value="1"/>
</dbReference>
<dbReference type="SUPFAM" id="SSF55154">
    <property type="entry name" value="CYTH-like phosphatases"/>
    <property type="match status" value="1"/>
</dbReference>
<dbReference type="GO" id="GO:0050355">
    <property type="term" value="F:inorganic triphosphate phosphatase activity"/>
    <property type="evidence" value="ECO:0007669"/>
    <property type="project" value="InterPro"/>
</dbReference>
<evidence type="ECO:0000313" key="3">
    <source>
        <dbReference type="EMBL" id="PEH74191.1"/>
    </source>
</evidence>
<sequence length="438" mass="47812">MTEKMTVEIELKFIALPSAAQALPASLAQWPLQHTPPQALSNIYYETERQTLRSYDMGLRIRGCDGRYEMTLKTAGSEFGGLHQRPEYNIPLEHPEPCLTLLPAQVWPQACDLDALQAALQPLFSTDFTREKWVVTYGASQIEVALDQGEIRAAGRSEALHEIELELLSGERTDLFAFAEQLLALEGVRLGCLSKAARGYRLAAGAPALRAQPFASLRPAARASVEQGLSAALRHSLAHWQYHEEAWLRGDAAARGGVQEALAAVRQCLTLFGGIVPRKASTALRAGIGALESRLAEADCSAAACCYSHDSLTTQLALTRWVAEAGWRPFVDAAGRDKLAGSFKRFADIMLGRCGAELKALFAHIHHPQEYQDKLGRLQHQMLAVRLLGGAYESEAVDAYLMPWQALAHTIAQGAAASLTAACHQALHQPAFWRNGAR</sequence>
<organism evidence="3 4">
    <name type="scientific">Edwardsiella tarda</name>
    <dbReference type="NCBI Taxonomy" id="636"/>
    <lineage>
        <taxon>Bacteria</taxon>
        <taxon>Pseudomonadati</taxon>
        <taxon>Pseudomonadota</taxon>
        <taxon>Gammaproteobacteria</taxon>
        <taxon>Enterobacterales</taxon>
        <taxon>Hafniaceae</taxon>
        <taxon>Edwardsiella</taxon>
    </lineage>
</organism>
<dbReference type="InterPro" id="IPR039013">
    <property type="entry name" value="YgiF"/>
</dbReference>
<dbReference type="Pfam" id="PF05235">
    <property type="entry name" value="CHAD"/>
    <property type="match status" value="1"/>
</dbReference>
<dbReference type="PANTHER" id="PTHR39569:SF1">
    <property type="entry name" value="INORGANIC TRIPHOSPHATASE"/>
    <property type="match status" value="1"/>
</dbReference>
<protein>
    <submittedName>
        <fullName evidence="3">CYTH domain-containing protein</fullName>
    </submittedName>
</protein>
<feature type="domain" description="CYTH" evidence="1">
    <location>
        <begin position="6"/>
        <end position="206"/>
    </location>
</feature>
<dbReference type="GO" id="GO:0046872">
    <property type="term" value="F:metal ion binding"/>
    <property type="evidence" value="ECO:0007669"/>
    <property type="project" value="TreeGrafter"/>
</dbReference>
<dbReference type="SMART" id="SM01118">
    <property type="entry name" value="CYTH"/>
    <property type="match status" value="1"/>
</dbReference>
<feature type="domain" description="CHAD" evidence="2">
    <location>
        <begin position="222"/>
        <end position="438"/>
    </location>
</feature>
<dbReference type="STRING" id="636.AAW15_13710"/>
<evidence type="ECO:0000259" key="1">
    <source>
        <dbReference type="PROSITE" id="PS51707"/>
    </source>
</evidence>
<dbReference type="InterPro" id="IPR033469">
    <property type="entry name" value="CYTH-like_dom_sf"/>
</dbReference>